<organism evidence="3 4">
    <name type="scientific">Clarias magur</name>
    <name type="common">Asian catfish</name>
    <name type="synonym">Macropteronotus magur</name>
    <dbReference type="NCBI Taxonomy" id="1594786"/>
    <lineage>
        <taxon>Eukaryota</taxon>
        <taxon>Metazoa</taxon>
        <taxon>Chordata</taxon>
        <taxon>Craniata</taxon>
        <taxon>Vertebrata</taxon>
        <taxon>Euteleostomi</taxon>
        <taxon>Actinopterygii</taxon>
        <taxon>Neopterygii</taxon>
        <taxon>Teleostei</taxon>
        <taxon>Ostariophysi</taxon>
        <taxon>Siluriformes</taxon>
        <taxon>Clariidae</taxon>
        <taxon>Clarias</taxon>
    </lineage>
</organism>
<feature type="coiled-coil region" evidence="1">
    <location>
        <begin position="538"/>
        <end position="572"/>
    </location>
</feature>
<name>A0A8J4UA97_CLAMG</name>
<accession>A0A8J4UA97</accession>
<feature type="region of interest" description="Disordered" evidence="2">
    <location>
        <begin position="58"/>
        <end position="77"/>
    </location>
</feature>
<evidence type="ECO:0000313" key="4">
    <source>
        <dbReference type="Proteomes" id="UP000727407"/>
    </source>
</evidence>
<dbReference type="PANTHER" id="PTHR21510">
    <property type="entry name" value="AKNA DOMAIN-CONTAINING PROTEIN"/>
    <property type="match status" value="1"/>
</dbReference>
<dbReference type="AlphaFoldDB" id="A0A8J4UA97"/>
<dbReference type="InterPro" id="IPR052655">
    <property type="entry name" value="AKNA_Centrosome-Trans_reg"/>
</dbReference>
<comment type="caution">
    <text evidence="3">The sequence shown here is derived from an EMBL/GenBank/DDBJ whole genome shotgun (WGS) entry which is preliminary data.</text>
</comment>
<reference evidence="3" key="1">
    <citation type="submission" date="2020-07" db="EMBL/GenBank/DDBJ databases">
        <title>Clarias magur genome sequencing, assembly and annotation.</title>
        <authorList>
            <person name="Kushwaha B."/>
            <person name="Kumar R."/>
            <person name="Das P."/>
            <person name="Joshi C.G."/>
            <person name="Kumar D."/>
            <person name="Nagpure N.S."/>
            <person name="Pandey M."/>
            <person name="Agarwal S."/>
            <person name="Srivastava S."/>
            <person name="Singh M."/>
            <person name="Sahoo L."/>
            <person name="Jayasankar P."/>
            <person name="Meher P.K."/>
            <person name="Koringa P.G."/>
            <person name="Iquebal M.A."/>
            <person name="Das S.P."/>
            <person name="Bit A."/>
            <person name="Patnaik S."/>
            <person name="Patel N."/>
            <person name="Shah T.M."/>
            <person name="Hinsu A."/>
            <person name="Jena J.K."/>
        </authorList>
    </citation>
    <scope>NUCLEOTIDE SEQUENCE</scope>
    <source>
        <strain evidence="3">CIFAMagur01</strain>
        <tissue evidence="3">Testis</tissue>
    </source>
</reference>
<evidence type="ECO:0000256" key="1">
    <source>
        <dbReference type="SAM" id="Coils"/>
    </source>
</evidence>
<proteinExistence type="predicted"/>
<dbReference type="OrthoDB" id="9045614at2759"/>
<dbReference type="PANTHER" id="PTHR21510:SF16">
    <property type="entry name" value="PROTEIN AKNAD1"/>
    <property type="match status" value="1"/>
</dbReference>
<sequence>MGEDNTDVKEDFKERTSVLWEKQFQQTIFVDISDNDDGLHFSHLQSSITMHVSHSLAASSENPGLSGSSKFVEDSSKNSSYISSNNRHYSNISKLKGNEMKVSVSQPHTLPEQMRWTHEEDNTSDEDQEELPYDGGQQYLCSNSLRQCNHSLDAFTIRRSGDKLLSGGIVNTICRKPVFAEKLQASIPDFLCRHLSYDELNCGRLIEAETMPEVSLMDSINETTRRTSPKPHSTTGKHSTKFKTSVFVPNWDENLTTLEVTDSKVKSAGTETHDNSKANKVLNHSDFSEKSKSYSSSSIHSSPGALLVATEVEEEVVENILQQSCSVNPPKLHEIDARAVKCSLGRTSSCNEFKYGQGQVHYPLPDFSKVAPKIKFPKNDGVSKPDYVPVMNRAQTTQDILSILSSPCKADVISRVLEDSDWLPEKPKMDKDEMLQSIFDQELQKQYFTETLISKFSGKKGDGIQDRKDDIKAVPHTFLSTKEGFDEKKRDKIWSCVSEQKSQTEGYRLTVELKDIINHFKVQVEKFEICINNMSMTVEEQKTVFKRMMEAQDQLERNYMTKKEEHRTLELQNYMGFKRNTGKFDPDRLVEGEIFKLGLHLEDIKEQIDRNAYRALSPSPSTAPASPLHEAIYNQISFAREVDKISVRVSEEEDDKGFQVQLSNSLSTPQHQRSPISRCHDTEDWITSDAEHRLEKGADCDASVDSEVPDIHRSRHAHSRHNTNRMSHDSNYSFPVSLQNLAPDTFESRQGDHYRRASIAPTINITSNTLGNITSFGVLKSRKNRNIDYMKPSYSLPFSFKIQDQQSEPGVASMKCSFQSDSALRPNNIYFYRTESVVRRVKDH</sequence>
<keyword evidence="1" id="KW-0175">Coiled coil</keyword>
<evidence type="ECO:0000256" key="2">
    <source>
        <dbReference type="SAM" id="MobiDB-lite"/>
    </source>
</evidence>
<dbReference type="EMBL" id="QNUK01000396">
    <property type="protein sequence ID" value="KAF5894039.1"/>
    <property type="molecule type" value="Genomic_DNA"/>
</dbReference>
<protein>
    <submittedName>
        <fullName evidence="3">Protein AKNAD1</fullName>
    </submittedName>
</protein>
<gene>
    <name evidence="3" type="ORF">DAT39_016241</name>
</gene>
<feature type="compositionally biased region" description="Basic and acidic residues" evidence="2">
    <location>
        <begin position="266"/>
        <end position="277"/>
    </location>
</feature>
<feature type="compositionally biased region" description="Polar residues" evidence="2">
    <location>
        <begin position="58"/>
        <end position="69"/>
    </location>
</feature>
<feature type="region of interest" description="Disordered" evidence="2">
    <location>
        <begin position="266"/>
        <end position="286"/>
    </location>
</feature>
<keyword evidence="4" id="KW-1185">Reference proteome</keyword>
<evidence type="ECO:0000313" key="3">
    <source>
        <dbReference type="EMBL" id="KAF5894039.1"/>
    </source>
</evidence>
<dbReference type="Proteomes" id="UP000727407">
    <property type="component" value="Unassembled WGS sequence"/>
</dbReference>